<name>A0ABS8WME6_DATST</name>
<keyword evidence="2" id="KW-1185">Reference proteome</keyword>
<proteinExistence type="predicted"/>
<gene>
    <name evidence="1" type="ORF">HAX54_048912</name>
</gene>
<evidence type="ECO:0000313" key="2">
    <source>
        <dbReference type="Proteomes" id="UP000823775"/>
    </source>
</evidence>
<dbReference type="Proteomes" id="UP000823775">
    <property type="component" value="Unassembled WGS sequence"/>
</dbReference>
<accession>A0ABS8WME6</accession>
<protein>
    <submittedName>
        <fullName evidence="1">Uncharacterized protein</fullName>
    </submittedName>
</protein>
<comment type="caution">
    <text evidence="1">The sequence shown here is derived from an EMBL/GenBank/DDBJ whole genome shotgun (WGS) entry which is preliminary data.</text>
</comment>
<sequence length="167" mass="18502">MILYSNSTHPLTWTWTPILTRPDPNINSILDSDLSRGRAKGRELGAESRWRVGSRVGFELGLGTRSNLELGSRVRPRLKLVDSFGSWLGSRLIVGSQVESRLVQCLESVSNWDRGAERVESQVGGFESSLKLGLGLGEIGSWFIVESLVGVRSGTRSRLDGEIEREF</sequence>
<organism evidence="1 2">
    <name type="scientific">Datura stramonium</name>
    <name type="common">Jimsonweed</name>
    <name type="synonym">Common thornapple</name>
    <dbReference type="NCBI Taxonomy" id="4076"/>
    <lineage>
        <taxon>Eukaryota</taxon>
        <taxon>Viridiplantae</taxon>
        <taxon>Streptophyta</taxon>
        <taxon>Embryophyta</taxon>
        <taxon>Tracheophyta</taxon>
        <taxon>Spermatophyta</taxon>
        <taxon>Magnoliopsida</taxon>
        <taxon>eudicotyledons</taxon>
        <taxon>Gunneridae</taxon>
        <taxon>Pentapetalae</taxon>
        <taxon>asterids</taxon>
        <taxon>lamiids</taxon>
        <taxon>Solanales</taxon>
        <taxon>Solanaceae</taxon>
        <taxon>Solanoideae</taxon>
        <taxon>Datureae</taxon>
        <taxon>Datura</taxon>
    </lineage>
</organism>
<reference evidence="1 2" key="1">
    <citation type="journal article" date="2021" name="BMC Genomics">
        <title>Datura genome reveals duplications of psychoactive alkaloid biosynthetic genes and high mutation rate following tissue culture.</title>
        <authorList>
            <person name="Rajewski A."/>
            <person name="Carter-House D."/>
            <person name="Stajich J."/>
            <person name="Litt A."/>
        </authorList>
    </citation>
    <scope>NUCLEOTIDE SEQUENCE [LARGE SCALE GENOMIC DNA]</scope>
    <source>
        <strain evidence="1">AR-01</strain>
    </source>
</reference>
<dbReference type="EMBL" id="JACEIK010008171">
    <property type="protein sequence ID" value="MCE3051101.1"/>
    <property type="molecule type" value="Genomic_DNA"/>
</dbReference>
<evidence type="ECO:0000313" key="1">
    <source>
        <dbReference type="EMBL" id="MCE3051101.1"/>
    </source>
</evidence>